<gene>
    <name evidence="1" type="ORF">DEM34_01440</name>
</gene>
<dbReference type="RefSeq" id="WP_109675512.1">
    <property type="nucleotide sequence ID" value="NZ_CP086615.1"/>
</dbReference>
<proteinExistence type="predicted"/>
<protein>
    <submittedName>
        <fullName evidence="1">Uncharacterized protein</fullName>
    </submittedName>
</protein>
<accession>A0A2U2N8M7</accession>
<dbReference type="AlphaFoldDB" id="A0A2U2N8M7"/>
<dbReference type="Proteomes" id="UP000245474">
    <property type="component" value="Unassembled WGS sequence"/>
</dbReference>
<keyword evidence="2" id="KW-1185">Reference proteome</keyword>
<evidence type="ECO:0000313" key="1">
    <source>
        <dbReference type="EMBL" id="PWG65433.1"/>
    </source>
</evidence>
<dbReference type="EMBL" id="QFFI01000002">
    <property type="protein sequence ID" value="PWG65433.1"/>
    <property type="molecule type" value="Genomic_DNA"/>
</dbReference>
<organism evidence="1 2">
    <name type="scientific">Sediminicurvatus halobius</name>
    <dbReference type="NCBI Taxonomy" id="2182432"/>
    <lineage>
        <taxon>Bacteria</taxon>
        <taxon>Pseudomonadati</taxon>
        <taxon>Pseudomonadota</taxon>
        <taxon>Gammaproteobacteria</taxon>
        <taxon>Chromatiales</taxon>
        <taxon>Ectothiorhodospiraceae</taxon>
        <taxon>Sediminicurvatus</taxon>
    </lineage>
</organism>
<reference evidence="1 2" key="1">
    <citation type="submission" date="2018-05" db="EMBL/GenBank/DDBJ databases">
        <title>Spiribacter halobius sp. nov., a moderately halophilic bacterium isolated from marine solar saltern.</title>
        <authorList>
            <person name="Zheng W.-S."/>
            <person name="Lu D.-C."/>
            <person name="Du Z.-J."/>
        </authorList>
    </citation>
    <scope>NUCLEOTIDE SEQUENCE [LARGE SCALE GENOMIC DNA]</scope>
    <source>
        <strain evidence="1 2">E85</strain>
    </source>
</reference>
<sequence length="86" mass="8892">MHHDGITISTGNAKQAGELAARIEAVAGHEGVHVRADGDRLSIGFTNPGLADFIHVVCRGIAAITLGLGRLARRDDDAAPGLPSRS</sequence>
<comment type="caution">
    <text evidence="1">The sequence shown here is derived from an EMBL/GenBank/DDBJ whole genome shotgun (WGS) entry which is preliminary data.</text>
</comment>
<name>A0A2U2N8M7_9GAMM</name>
<evidence type="ECO:0000313" key="2">
    <source>
        <dbReference type="Proteomes" id="UP000245474"/>
    </source>
</evidence>